<dbReference type="OrthoDB" id="6979052at2"/>
<evidence type="ECO:0000313" key="2">
    <source>
        <dbReference type="EMBL" id="GAD61218.1"/>
    </source>
</evidence>
<protein>
    <submittedName>
        <fullName evidence="2">Uncharacterized protein</fullName>
    </submittedName>
</protein>
<dbReference type="EMBL" id="BATI01000005">
    <property type="protein sequence ID" value="GAD61218.1"/>
    <property type="molecule type" value="Genomic_DNA"/>
</dbReference>
<accession>U3B2R8</accession>
<feature type="transmembrane region" description="Helical" evidence="1">
    <location>
        <begin position="84"/>
        <end position="105"/>
    </location>
</feature>
<reference evidence="2" key="1">
    <citation type="submission" date="2024-09" db="EMBL/GenBank/DDBJ databases">
        <title>Whole genome shotgun sequence of Pseudomonas alcaligenes NBRC 14159.</title>
        <authorList>
            <person name="Yoshida I."/>
            <person name="Hosoyama A."/>
            <person name="Tsuchikane K."/>
            <person name="Noguchi M."/>
            <person name="Hirakata S."/>
            <person name="Ando Y."/>
            <person name="Ohji S."/>
            <person name="Yamazoe A."/>
            <person name="Yamazaki S."/>
            <person name="Fujita N."/>
        </authorList>
    </citation>
    <scope>NUCLEOTIDE SEQUENCE</scope>
    <source>
        <strain evidence="2">NBRC 14159</strain>
    </source>
</reference>
<dbReference type="AlphaFoldDB" id="U3B2R8"/>
<keyword evidence="1" id="KW-0812">Transmembrane</keyword>
<sequence>MEFWKPSVRKLATTALLVALYLINSVSSAAIDELYKKQMLNLYEQAVEKHSVITSRSPLSDDAYEAVGTFVKSAEYQQFMQMGYIKWAIQAAIGIFLAYFAACLIHRKKS</sequence>
<keyword evidence="1" id="KW-0472">Membrane</keyword>
<comment type="caution">
    <text evidence="2">The sequence shown here is derived from an EMBL/GenBank/DDBJ whole genome shotgun (WGS) entry which is preliminary data.</text>
</comment>
<dbReference type="Proteomes" id="UP000016560">
    <property type="component" value="Unassembled WGS sequence"/>
</dbReference>
<evidence type="ECO:0000313" key="3">
    <source>
        <dbReference type="Proteomes" id="UP000016560"/>
    </source>
</evidence>
<keyword evidence="3" id="KW-1185">Reference proteome</keyword>
<dbReference type="RefSeq" id="WP_021699312.1">
    <property type="nucleotide sequence ID" value="NZ_BATI01000005.1"/>
</dbReference>
<name>U3B2R8_AQUA1</name>
<evidence type="ECO:0000256" key="1">
    <source>
        <dbReference type="SAM" id="Phobius"/>
    </source>
</evidence>
<proteinExistence type="predicted"/>
<keyword evidence="1" id="KW-1133">Transmembrane helix</keyword>
<gene>
    <name evidence="2" type="ORF">PA6_005_01060</name>
</gene>
<organism evidence="2 3">
    <name type="scientific">Aquipseudomonas alcaligenes (strain ATCC 14909 / DSM 50342 / CCUG 1425 / JCM 20561 / NBRC 14159 / NCIMB 9945 / NCTC 10367 / 1577)</name>
    <name type="common">Pseudomonas alcaligenes</name>
    <dbReference type="NCBI Taxonomy" id="1215092"/>
    <lineage>
        <taxon>Bacteria</taxon>
        <taxon>Pseudomonadati</taxon>
        <taxon>Pseudomonadota</taxon>
        <taxon>Gammaproteobacteria</taxon>
        <taxon>Pseudomonadales</taxon>
        <taxon>Pseudomonadaceae</taxon>
        <taxon>Aquipseudomonas</taxon>
    </lineage>
</organism>